<dbReference type="Pfam" id="PF00005">
    <property type="entry name" value="ABC_tran"/>
    <property type="match status" value="1"/>
</dbReference>
<comment type="similarity">
    <text evidence="1">Belongs to the ABC transporter superfamily.</text>
</comment>
<keyword evidence="7" id="KW-1185">Reference proteome</keyword>
<protein>
    <submittedName>
        <fullName evidence="6">ABC transporter ATP-binding protein</fullName>
    </submittedName>
</protein>
<dbReference type="InterPro" id="IPR003439">
    <property type="entry name" value="ABC_transporter-like_ATP-bd"/>
</dbReference>
<dbReference type="PANTHER" id="PTHR43335">
    <property type="entry name" value="ABC TRANSPORTER, ATP-BINDING PROTEIN"/>
    <property type="match status" value="1"/>
</dbReference>
<dbReference type="PROSITE" id="PS50893">
    <property type="entry name" value="ABC_TRANSPORTER_2"/>
    <property type="match status" value="1"/>
</dbReference>
<dbReference type="GO" id="GO:0016887">
    <property type="term" value="F:ATP hydrolysis activity"/>
    <property type="evidence" value="ECO:0007669"/>
    <property type="project" value="InterPro"/>
</dbReference>
<dbReference type="GO" id="GO:0005524">
    <property type="term" value="F:ATP binding"/>
    <property type="evidence" value="ECO:0007669"/>
    <property type="project" value="UniProtKB-KW"/>
</dbReference>
<gene>
    <name evidence="6" type="ORF">M1R53_00215</name>
</gene>
<evidence type="ECO:0000256" key="3">
    <source>
        <dbReference type="ARBA" id="ARBA00022741"/>
    </source>
</evidence>
<dbReference type="InterPro" id="IPR003593">
    <property type="entry name" value="AAA+_ATPase"/>
</dbReference>
<evidence type="ECO:0000256" key="1">
    <source>
        <dbReference type="ARBA" id="ARBA00005417"/>
    </source>
</evidence>
<evidence type="ECO:0000259" key="5">
    <source>
        <dbReference type="PROSITE" id="PS50893"/>
    </source>
</evidence>
<feature type="domain" description="ABC transporter" evidence="5">
    <location>
        <begin position="5"/>
        <end position="233"/>
    </location>
</feature>
<dbReference type="KEGG" id="fms:M1R53_00215"/>
<dbReference type="InterPro" id="IPR017871">
    <property type="entry name" value="ABC_transporter-like_CS"/>
</dbReference>
<dbReference type="SUPFAM" id="SSF52540">
    <property type="entry name" value="P-loop containing nucleoside triphosphate hydrolases"/>
    <property type="match status" value="1"/>
</dbReference>
<evidence type="ECO:0000313" key="6">
    <source>
        <dbReference type="EMBL" id="UQK59128.1"/>
    </source>
</evidence>
<name>A0A9E7DJK8_9FIRM</name>
<dbReference type="SMART" id="SM00382">
    <property type="entry name" value="AAA"/>
    <property type="match status" value="1"/>
</dbReference>
<dbReference type="AlphaFoldDB" id="A0A9E7DJK8"/>
<dbReference type="Gene3D" id="3.40.50.300">
    <property type="entry name" value="P-loop containing nucleotide triphosphate hydrolases"/>
    <property type="match status" value="1"/>
</dbReference>
<sequence>MKEILKVNSVSKVYGSFYALKDVNMCVNEGEIYGLVGKNGAGKSTLLKIITGLSYQTSGSIELLGDAGANINIARRRTGALINRPYFIPTLSARDNLEYIAINRDIKDRKTKVNETLELIGLENTKNKKAKNFSLGMQQRLAIGIALIDDPVFLILDEPINGLDPIGIKEIRDLIKLVNQERKTTVMISSHILSELNMVATKYGFIDNGRLIQEITKAELDEKLKSSTKIKVDDAAKATIVLEEDMKLHNYKVLADNVIAIYDNVSSSAIFKAFEAAGVEIIDINQTKEEFESYFLSLVGGRRDV</sequence>
<dbReference type="PANTHER" id="PTHR43335:SF8">
    <property type="entry name" value="ABC TRANSPORTER, ATP-BINDING PROTEIN"/>
    <property type="match status" value="1"/>
</dbReference>
<proteinExistence type="inferred from homology"/>
<keyword evidence="4 6" id="KW-0067">ATP-binding</keyword>
<keyword evidence="2" id="KW-0813">Transport</keyword>
<evidence type="ECO:0000313" key="7">
    <source>
        <dbReference type="Proteomes" id="UP000831151"/>
    </source>
</evidence>
<dbReference type="RefSeq" id="WP_249242642.1">
    <property type="nucleotide sequence ID" value="NZ_CP096649.1"/>
</dbReference>
<accession>A0A9E7DJK8</accession>
<dbReference type="PROSITE" id="PS00211">
    <property type="entry name" value="ABC_TRANSPORTER_1"/>
    <property type="match status" value="1"/>
</dbReference>
<dbReference type="Proteomes" id="UP000831151">
    <property type="component" value="Chromosome"/>
</dbReference>
<keyword evidence="3" id="KW-0547">Nucleotide-binding</keyword>
<organism evidence="6 7">
    <name type="scientific">Fenollaria massiliensis</name>
    <dbReference type="NCBI Taxonomy" id="938288"/>
    <lineage>
        <taxon>Bacteria</taxon>
        <taxon>Bacillati</taxon>
        <taxon>Bacillota</taxon>
        <taxon>Clostridia</taxon>
        <taxon>Eubacteriales</taxon>
        <taxon>Fenollaria</taxon>
    </lineage>
</organism>
<evidence type="ECO:0000256" key="4">
    <source>
        <dbReference type="ARBA" id="ARBA00022840"/>
    </source>
</evidence>
<evidence type="ECO:0000256" key="2">
    <source>
        <dbReference type="ARBA" id="ARBA00022448"/>
    </source>
</evidence>
<dbReference type="InterPro" id="IPR027417">
    <property type="entry name" value="P-loop_NTPase"/>
</dbReference>
<reference evidence="6" key="1">
    <citation type="submission" date="2022-04" db="EMBL/GenBank/DDBJ databases">
        <title>Complete genome sequences of Ezakiella coagulans and Fenollaria massiliensis.</title>
        <authorList>
            <person name="France M.T."/>
            <person name="Clifford J."/>
            <person name="Narina S."/>
            <person name="Rutt L."/>
            <person name="Ravel J."/>
        </authorList>
    </citation>
    <scope>NUCLEOTIDE SEQUENCE</scope>
    <source>
        <strain evidence="6">C0061C2</strain>
    </source>
</reference>
<dbReference type="EMBL" id="CP096649">
    <property type="protein sequence ID" value="UQK59128.1"/>
    <property type="molecule type" value="Genomic_DNA"/>
</dbReference>